<dbReference type="InterPro" id="IPR020603">
    <property type="entry name" value="MraZ_dom"/>
</dbReference>
<dbReference type="InterPro" id="IPR037914">
    <property type="entry name" value="SpoVT-AbrB_sf"/>
</dbReference>
<dbReference type="Proteomes" id="UP000178374">
    <property type="component" value="Unassembled WGS sequence"/>
</dbReference>
<comment type="similarity">
    <text evidence="7">Belongs to the MraZ family.</text>
</comment>
<dbReference type="PROSITE" id="PS51740">
    <property type="entry name" value="SPOVT_ABRB"/>
    <property type="match status" value="2"/>
</dbReference>
<dbReference type="EMBL" id="MFUA01000007">
    <property type="protein sequence ID" value="OGI77495.1"/>
    <property type="molecule type" value="Genomic_DNA"/>
</dbReference>
<dbReference type="GO" id="GO:0000976">
    <property type="term" value="F:transcription cis-regulatory region binding"/>
    <property type="evidence" value="ECO:0007669"/>
    <property type="project" value="TreeGrafter"/>
</dbReference>
<dbReference type="Gene3D" id="3.40.1550.20">
    <property type="entry name" value="Transcriptional regulator MraZ domain"/>
    <property type="match status" value="1"/>
</dbReference>
<dbReference type="Pfam" id="PF02381">
    <property type="entry name" value="MraZ"/>
    <property type="match status" value="2"/>
</dbReference>
<accession>A0A1F6W739</accession>
<dbReference type="CDD" id="cd16320">
    <property type="entry name" value="MraZ_N"/>
    <property type="match status" value="1"/>
</dbReference>
<keyword evidence="3" id="KW-0677">Repeat</keyword>
<dbReference type="InterPro" id="IPR003444">
    <property type="entry name" value="MraZ"/>
</dbReference>
<dbReference type="HAMAP" id="MF_01008">
    <property type="entry name" value="MraZ"/>
    <property type="match status" value="1"/>
</dbReference>
<evidence type="ECO:0000259" key="8">
    <source>
        <dbReference type="PROSITE" id="PS51740"/>
    </source>
</evidence>
<protein>
    <recommendedName>
        <fullName evidence="1 7">Transcriptional regulator MraZ</fullName>
    </recommendedName>
</protein>
<name>A0A1F6W739_9BACT</name>
<keyword evidence="5 7" id="KW-0238">DNA-binding</keyword>
<keyword evidence="2 7" id="KW-0963">Cytoplasm</keyword>
<dbReference type="SUPFAM" id="SSF89447">
    <property type="entry name" value="AbrB/MazE/MraZ-like"/>
    <property type="match status" value="1"/>
</dbReference>
<comment type="caution">
    <text evidence="9">The sequence shown here is derived from an EMBL/GenBank/DDBJ whole genome shotgun (WGS) entry which is preliminary data.</text>
</comment>
<dbReference type="GO" id="GO:0009295">
    <property type="term" value="C:nucleoid"/>
    <property type="evidence" value="ECO:0007669"/>
    <property type="project" value="UniProtKB-SubCell"/>
</dbReference>
<dbReference type="GO" id="GO:2000143">
    <property type="term" value="P:negative regulation of DNA-templated transcription initiation"/>
    <property type="evidence" value="ECO:0007669"/>
    <property type="project" value="TreeGrafter"/>
</dbReference>
<evidence type="ECO:0000256" key="2">
    <source>
        <dbReference type="ARBA" id="ARBA00022490"/>
    </source>
</evidence>
<dbReference type="NCBIfam" id="TIGR00242">
    <property type="entry name" value="division/cell wall cluster transcriptional repressor MraZ"/>
    <property type="match status" value="1"/>
</dbReference>
<feature type="domain" description="SpoVT-AbrB" evidence="8">
    <location>
        <begin position="5"/>
        <end position="47"/>
    </location>
</feature>
<dbReference type="PANTHER" id="PTHR34701:SF1">
    <property type="entry name" value="TRANSCRIPTIONAL REGULATOR MRAZ"/>
    <property type="match status" value="1"/>
</dbReference>
<dbReference type="InterPro" id="IPR038619">
    <property type="entry name" value="MraZ_sf"/>
</dbReference>
<feature type="domain" description="SpoVT-AbrB" evidence="8">
    <location>
        <begin position="80"/>
        <end position="123"/>
    </location>
</feature>
<dbReference type="AlphaFoldDB" id="A0A1F6W739"/>
<organism evidence="9 10">
    <name type="scientific">Candidatus Nomurabacteria bacterium RIFCSPHIGHO2_02_FULL_37_13</name>
    <dbReference type="NCBI Taxonomy" id="1801750"/>
    <lineage>
        <taxon>Bacteria</taxon>
        <taxon>Candidatus Nomuraibacteriota</taxon>
    </lineage>
</organism>
<dbReference type="InterPro" id="IPR035642">
    <property type="entry name" value="MraZ_N"/>
</dbReference>
<evidence type="ECO:0000313" key="10">
    <source>
        <dbReference type="Proteomes" id="UP000178374"/>
    </source>
</evidence>
<proteinExistence type="inferred from homology"/>
<reference evidence="9 10" key="1">
    <citation type="journal article" date="2016" name="Nat. Commun.">
        <title>Thousands of microbial genomes shed light on interconnected biogeochemical processes in an aquifer system.</title>
        <authorList>
            <person name="Anantharaman K."/>
            <person name="Brown C.T."/>
            <person name="Hug L.A."/>
            <person name="Sharon I."/>
            <person name="Castelle C.J."/>
            <person name="Probst A.J."/>
            <person name="Thomas B.C."/>
            <person name="Singh A."/>
            <person name="Wilkins M.J."/>
            <person name="Karaoz U."/>
            <person name="Brodie E.L."/>
            <person name="Williams K.H."/>
            <person name="Hubbard S.S."/>
            <person name="Banfield J.F."/>
        </authorList>
    </citation>
    <scope>NUCLEOTIDE SEQUENCE [LARGE SCALE GENOMIC DNA]</scope>
</reference>
<dbReference type="STRING" id="1801750.A3B85_01400"/>
<gene>
    <name evidence="7" type="primary">mraZ</name>
    <name evidence="9" type="ORF">A3B85_01400</name>
</gene>
<comment type="subunit">
    <text evidence="7">Forms oligomers.</text>
</comment>
<evidence type="ECO:0000313" key="9">
    <source>
        <dbReference type="EMBL" id="OGI77495.1"/>
    </source>
</evidence>
<evidence type="ECO:0000256" key="4">
    <source>
        <dbReference type="ARBA" id="ARBA00023015"/>
    </source>
</evidence>
<dbReference type="InterPro" id="IPR035644">
    <property type="entry name" value="MraZ_C"/>
</dbReference>
<keyword evidence="6 7" id="KW-0804">Transcription</keyword>
<sequence length="146" mass="16860">MLIGEYIHTIDEKNRVSLPVKFRKEMGKKIIITPGLGQCLFIFTIKEWEKVSKKLSDADSNLSFLKADQRSFNRYMFGRAAEVDIDSIGRMLIPEFLQEGIRLRDKAAIIGVKDRVEVWNEKAWSEQKEKVAKEAEQLAEKLGNEK</sequence>
<dbReference type="GO" id="GO:0005737">
    <property type="term" value="C:cytoplasm"/>
    <property type="evidence" value="ECO:0007669"/>
    <property type="project" value="UniProtKB-UniRule"/>
</dbReference>
<evidence type="ECO:0000256" key="5">
    <source>
        <dbReference type="ARBA" id="ARBA00023125"/>
    </source>
</evidence>
<evidence type="ECO:0000256" key="3">
    <source>
        <dbReference type="ARBA" id="ARBA00022737"/>
    </source>
</evidence>
<keyword evidence="4 7" id="KW-0805">Transcription regulation</keyword>
<comment type="subcellular location">
    <subcellularLocation>
        <location evidence="7">Cytoplasm</location>
        <location evidence="7">Nucleoid</location>
    </subcellularLocation>
</comment>
<evidence type="ECO:0000256" key="7">
    <source>
        <dbReference type="HAMAP-Rule" id="MF_01008"/>
    </source>
</evidence>
<evidence type="ECO:0000256" key="1">
    <source>
        <dbReference type="ARBA" id="ARBA00013860"/>
    </source>
</evidence>
<dbReference type="PANTHER" id="PTHR34701">
    <property type="entry name" value="TRANSCRIPTIONAL REGULATOR MRAZ"/>
    <property type="match status" value="1"/>
</dbReference>
<evidence type="ECO:0000256" key="6">
    <source>
        <dbReference type="ARBA" id="ARBA00023163"/>
    </source>
</evidence>
<dbReference type="GO" id="GO:0003700">
    <property type="term" value="F:DNA-binding transcription factor activity"/>
    <property type="evidence" value="ECO:0007669"/>
    <property type="project" value="UniProtKB-UniRule"/>
</dbReference>
<dbReference type="InterPro" id="IPR007159">
    <property type="entry name" value="SpoVT-AbrB_dom"/>
</dbReference>
<dbReference type="CDD" id="cd16321">
    <property type="entry name" value="MraZ_C"/>
    <property type="match status" value="1"/>
</dbReference>